<dbReference type="HOGENOM" id="CLU_2705789_0_0_1"/>
<name>A0A0D0A5Y5_9AGAM</name>
<reference evidence="1 2" key="1">
    <citation type="submission" date="2014-04" db="EMBL/GenBank/DDBJ databases">
        <authorList>
            <consortium name="DOE Joint Genome Institute"/>
            <person name="Kuo A."/>
            <person name="Kohler A."/>
            <person name="Costa M.D."/>
            <person name="Nagy L.G."/>
            <person name="Floudas D."/>
            <person name="Copeland A."/>
            <person name="Barry K.W."/>
            <person name="Cichocki N."/>
            <person name="Veneault-Fourrey C."/>
            <person name="LaButti K."/>
            <person name="Lindquist E.A."/>
            <person name="Lipzen A."/>
            <person name="Lundell T."/>
            <person name="Morin E."/>
            <person name="Murat C."/>
            <person name="Sun H."/>
            <person name="Tunlid A."/>
            <person name="Henrissat B."/>
            <person name="Grigoriev I.V."/>
            <person name="Hibbett D.S."/>
            <person name="Martin F."/>
            <person name="Nordberg H.P."/>
            <person name="Cantor M.N."/>
            <person name="Hua S.X."/>
        </authorList>
    </citation>
    <scope>NUCLEOTIDE SEQUENCE [LARGE SCALE GENOMIC DNA]</scope>
    <source>
        <strain evidence="1 2">441</strain>
    </source>
</reference>
<proteinExistence type="predicted"/>
<accession>A0A0D0A5Y5</accession>
<dbReference type="Proteomes" id="UP000054018">
    <property type="component" value="Unassembled WGS sequence"/>
</dbReference>
<organism evidence="1 2">
    <name type="scientific">Pisolithus microcarpus 441</name>
    <dbReference type="NCBI Taxonomy" id="765257"/>
    <lineage>
        <taxon>Eukaryota</taxon>
        <taxon>Fungi</taxon>
        <taxon>Dikarya</taxon>
        <taxon>Basidiomycota</taxon>
        <taxon>Agaricomycotina</taxon>
        <taxon>Agaricomycetes</taxon>
        <taxon>Agaricomycetidae</taxon>
        <taxon>Boletales</taxon>
        <taxon>Sclerodermatineae</taxon>
        <taxon>Pisolithaceae</taxon>
        <taxon>Pisolithus</taxon>
    </lineage>
</organism>
<protein>
    <submittedName>
        <fullName evidence="1">Uncharacterized protein</fullName>
    </submittedName>
</protein>
<sequence>MSSLQGIGYRSTRSLRRQRHLILLPSAVTHFPRAVSARLDVVDRGLCSQFIPIGSTPPVTPVRNLALSNVPNW</sequence>
<keyword evidence="2" id="KW-1185">Reference proteome</keyword>
<dbReference type="AlphaFoldDB" id="A0A0D0A5Y5"/>
<dbReference type="EMBL" id="KN833688">
    <property type="protein sequence ID" value="KIK29862.1"/>
    <property type="molecule type" value="Genomic_DNA"/>
</dbReference>
<gene>
    <name evidence="1" type="ORF">PISMIDRAFT_671830</name>
</gene>
<reference evidence="2" key="2">
    <citation type="submission" date="2015-01" db="EMBL/GenBank/DDBJ databases">
        <title>Evolutionary Origins and Diversification of the Mycorrhizal Mutualists.</title>
        <authorList>
            <consortium name="DOE Joint Genome Institute"/>
            <consortium name="Mycorrhizal Genomics Consortium"/>
            <person name="Kohler A."/>
            <person name="Kuo A."/>
            <person name="Nagy L.G."/>
            <person name="Floudas D."/>
            <person name="Copeland A."/>
            <person name="Barry K.W."/>
            <person name="Cichocki N."/>
            <person name="Veneault-Fourrey C."/>
            <person name="LaButti K."/>
            <person name="Lindquist E.A."/>
            <person name="Lipzen A."/>
            <person name="Lundell T."/>
            <person name="Morin E."/>
            <person name="Murat C."/>
            <person name="Riley R."/>
            <person name="Ohm R."/>
            <person name="Sun H."/>
            <person name="Tunlid A."/>
            <person name="Henrissat B."/>
            <person name="Grigoriev I.V."/>
            <person name="Hibbett D.S."/>
            <person name="Martin F."/>
        </authorList>
    </citation>
    <scope>NUCLEOTIDE SEQUENCE [LARGE SCALE GENOMIC DNA]</scope>
    <source>
        <strain evidence="2">441</strain>
    </source>
</reference>
<evidence type="ECO:0000313" key="1">
    <source>
        <dbReference type="EMBL" id="KIK29862.1"/>
    </source>
</evidence>
<evidence type="ECO:0000313" key="2">
    <source>
        <dbReference type="Proteomes" id="UP000054018"/>
    </source>
</evidence>